<dbReference type="AlphaFoldDB" id="A0A6C0C5E1"/>
<evidence type="ECO:0000313" key="4">
    <source>
        <dbReference type="EMBL" id="QHS98984.1"/>
    </source>
</evidence>
<name>A0A6C0C5E1_9ZZZZ</name>
<dbReference type="InterPro" id="IPR055730">
    <property type="entry name" value="P11_C"/>
</dbReference>
<feature type="transmembrane region" description="Helical" evidence="2">
    <location>
        <begin position="12"/>
        <end position="30"/>
    </location>
</feature>
<evidence type="ECO:0000259" key="3">
    <source>
        <dbReference type="Pfam" id="PF23983"/>
    </source>
</evidence>
<evidence type="ECO:0000256" key="2">
    <source>
        <dbReference type="SAM" id="Phobius"/>
    </source>
</evidence>
<keyword evidence="2" id="KW-0812">Transmembrane</keyword>
<feature type="compositionally biased region" description="Polar residues" evidence="1">
    <location>
        <begin position="90"/>
        <end position="110"/>
    </location>
</feature>
<dbReference type="EMBL" id="MN739334">
    <property type="protein sequence ID" value="QHS98984.1"/>
    <property type="molecule type" value="Genomic_DNA"/>
</dbReference>
<feature type="domain" description="Minor capsid protein P11 C-terminal conserved region" evidence="3">
    <location>
        <begin position="126"/>
        <end position="208"/>
    </location>
</feature>
<dbReference type="Pfam" id="PF23983">
    <property type="entry name" value="P11_C"/>
    <property type="match status" value="1"/>
</dbReference>
<feature type="region of interest" description="Disordered" evidence="1">
    <location>
        <begin position="67"/>
        <end position="110"/>
    </location>
</feature>
<sequence>MNLGKTIKNLANNHTVLFTIVAAVALMYVMKSYSNGKGLGGLVGMTNGNSLPASSFGESGDTGYKFNAMNPPQTGGANGAASGNCGQGTGYQPSSGLGHNETNASVSGIATSSFGMPPSCSKQAVVDPKHLLPKDSNDSFSQMNPGGAGDIQNVSLLKAGYHIGINTVGQSLRNANLQLRSEPANPQMSIGPWNQTTIGPDLARRALEVGCHGGK</sequence>
<protein>
    <recommendedName>
        <fullName evidence="3">Minor capsid protein P11 C-terminal conserved region domain-containing protein</fullName>
    </recommendedName>
</protein>
<evidence type="ECO:0000256" key="1">
    <source>
        <dbReference type="SAM" id="MobiDB-lite"/>
    </source>
</evidence>
<keyword evidence="2" id="KW-1133">Transmembrane helix</keyword>
<organism evidence="4">
    <name type="scientific">viral metagenome</name>
    <dbReference type="NCBI Taxonomy" id="1070528"/>
    <lineage>
        <taxon>unclassified sequences</taxon>
        <taxon>metagenomes</taxon>
        <taxon>organismal metagenomes</taxon>
    </lineage>
</organism>
<keyword evidence="2" id="KW-0472">Membrane</keyword>
<reference evidence="4" key="1">
    <citation type="journal article" date="2020" name="Nature">
        <title>Giant virus diversity and host interactions through global metagenomics.</title>
        <authorList>
            <person name="Schulz F."/>
            <person name="Roux S."/>
            <person name="Paez-Espino D."/>
            <person name="Jungbluth S."/>
            <person name="Walsh D.A."/>
            <person name="Denef V.J."/>
            <person name="McMahon K.D."/>
            <person name="Konstantinidis K.T."/>
            <person name="Eloe-Fadrosh E.A."/>
            <person name="Kyrpides N.C."/>
            <person name="Woyke T."/>
        </authorList>
    </citation>
    <scope>NUCLEOTIDE SEQUENCE</scope>
    <source>
        <strain evidence="4">GVMAG-M-3300020185-33</strain>
    </source>
</reference>
<accession>A0A6C0C5E1</accession>
<proteinExistence type="predicted"/>